<protein>
    <submittedName>
        <fullName evidence="7">Phosphatase PAP2 family protein</fullName>
    </submittedName>
</protein>
<keyword evidence="3 5" id="KW-1133">Transmembrane helix</keyword>
<sequence length="400" mass="44299">MPAAHRPSRTLAALSSTRRGSATPSLVRLAIARAGRRSRRQGLDRRTPRLTSVHRPAYALLVGVAATMGVLALIASFTLDRPLVDPEGFLGPSWLRLPLLVLGAFALDLLPRTLWASRMKPALMPAIARERIREHWDKERIVLTVLGLVSFYITYVCYRNLKSFLPFIMGEDKYDRELHLVDRALMFGHEPATILHTIFGTGFSSHILSTIYLWFLPLVPLALAAWLVWSRNITFGYWFATSQCLAWALGTASYYALPTLGPGFQYSYLYTDLPETGSSALMEALSYGRSNVIREGAEGAVQSVAGFASLHVAITLLVALMVQYTLQNRILHIVFWANFAITVVATLYFGWHYIADDLAGVVIALFSFWLGGLASGQKFDRHGLASHPTSTTSQVPVDAD</sequence>
<name>A0ABS1L3A0_9ACTN</name>
<dbReference type="Pfam" id="PF14378">
    <property type="entry name" value="PAP2_3"/>
    <property type="match status" value="1"/>
</dbReference>
<evidence type="ECO:0000256" key="1">
    <source>
        <dbReference type="ARBA" id="ARBA00004141"/>
    </source>
</evidence>
<proteinExistence type="predicted"/>
<feature type="transmembrane region" description="Helical" evidence="5">
    <location>
        <begin position="211"/>
        <end position="229"/>
    </location>
</feature>
<feature type="transmembrane region" description="Helical" evidence="5">
    <location>
        <begin position="358"/>
        <end position="376"/>
    </location>
</feature>
<accession>A0ABS1L3A0</accession>
<dbReference type="CDD" id="cd03386">
    <property type="entry name" value="PAP2_Aur1_like"/>
    <property type="match status" value="1"/>
</dbReference>
<evidence type="ECO:0000259" key="6">
    <source>
        <dbReference type="Pfam" id="PF14378"/>
    </source>
</evidence>
<keyword evidence="8" id="KW-1185">Reference proteome</keyword>
<feature type="transmembrane region" description="Helical" evidence="5">
    <location>
        <begin position="141"/>
        <end position="161"/>
    </location>
</feature>
<feature type="transmembrane region" description="Helical" evidence="5">
    <location>
        <begin position="57"/>
        <end position="77"/>
    </location>
</feature>
<evidence type="ECO:0000313" key="8">
    <source>
        <dbReference type="Proteomes" id="UP000636918"/>
    </source>
</evidence>
<dbReference type="Proteomes" id="UP000636918">
    <property type="component" value="Unassembled WGS sequence"/>
</dbReference>
<organism evidence="7 8">
    <name type="scientific">Nocardioides baculatus</name>
    <dbReference type="NCBI Taxonomy" id="2801337"/>
    <lineage>
        <taxon>Bacteria</taxon>
        <taxon>Bacillati</taxon>
        <taxon>Actinomycetota</taxon>
        <taxon>Actinomycetes</taxon>
        <taxon>Propionibacteriales</taxon>
        <taxon>Nocardioidaceae</taxon>
        <taxon>Nocardioides</taxon>
    </lineage>
</organism>
<dbReference type="InterPro" id="IPR052185">
    <property type="entry name" value="IPC_Synthase-Related"/>
</dbReference>
<keyword evidence="4 5" id="KW-0472">Membrane</keyword>
<evidence type="ECO:0000256" key="3">
    <source>
        <dbReference type="ARBA" id="ARBA00022989"/>
    </source>
</evidence>
<feature type="transmembrane region" description="Helical" evidence="5">
    <location>
        <begin position="333"/>
        <end position="352"/>
    </location>
</feature>
<keyword evidence="2 5" id="KW-0812">Transmembrane</keyword>
<feature type="transmembrane region" description="Helical" evidence="5">
    <location>
        <begin position="97"/>
        <end position="115"/>
    </location>
</feature>
<feature type="domain" description="Inositolphosphotransferase Aur1/Ipt1" evidence="6">
    <location>
        <begin position="176"/>
        <end position="370"/>
    </location>
</feature>
<evidence type="ECO:0000256" key="4">
    <source>
        <dbReference type="ARBA" id="ARBA00023136"/>
    </source>
</evidence>
<dbReference type="InterPro" id="IPR026841">
    <property type="entry name" value="Aur1/Ipt1"/>
</dbReference>
<dbReference type="PANTHER" id="PTHR31310">
    <property type="match status" value="1"/>
</dbReference>
<dbReference type="EMBL" id="JAERSG010000001">
    <property type="protein sequence ID" value="MBL0746176.1"/>
    <property type="molecule type" value="Genomic_DNA"/>
</dbReference>
<evidence type="ECO:0000256" key="5">
    <source>
        <dbReference type="SAM" id="Phobius"/>
    </source>
</evidence>
<reference evidence="7 8" key="1">
    <citation type="submission" date="2021-01" db="EMBL/GenBank/DDBJ databases">
        <title>Genome seq and assembly of Nocardiodes sp. G10.</title>
        <authorList>
            <person name="Chhetri G."/>
        </authorList>
    </citation>
    <scope>NUCLEOTIDE SEQUENCE [LARGE SCALE GENOMIC DNA]</scope>
    <source>
        <strain evidence="7 8">G10</strain>
    </source>
</reference>
<evidence type="ECO:0000313" key="7">
    <source>
        <dbReference type="EMBL" id="MBL0746176.1"/>
    </source>
</evidence>
<feature type="transmembrane region" description="Helical" evidence="5">
    <location>
        <begin position="236"/>
        <end position="257"/>
    </location>
</feature>
<comment type="caution">
    <text evidence="7">The sequence shown here is derived from an EMBL/GenBank/DDBJ whole genome shotgun (WGS) entry which is preliminary data.</text>
</comment>
<evidence type="ECO:0000256" key="2">
    <source>
        <dbReference type="ARBA" id="ARBA00022692"/>
    </source>
</evidence>
<comment type="subcellular location">
    <subcellularLocation>
        <location evidence="1">Membrane</location>
        <topology evidence="1">Multi-pass membrane protein</topology>
    </subcellularLocation>
</comment>
<dbReference type="PANTHER" id="PTHR31310:SF7">
    <property type="entry name" value="PA-PHOSPHATASE RELATED-FAMILY PROTEIN DDB_G0268928"/>
    <property type="match status" value="1"/>
</dbReference>
<gene>
    <name evidence="7" type="ORF">JI751_01015</name>
</gene>
<feature type="transmembrane region" description="Helical" evidence="5">
    <location>
        <begin position="304"/>
        <end position="326"/>
    </location>
</feature>